<organism evidence="2 4">
    <name type="scientific">Microbacterium dauci</name>
    <dbReference type="NCBI Taxonomy" id="3048008"/>
    <lineage>
        <taxon>Bacteria</taxon>
        <taxon>Bacillati</taxon>
        <taxon>Actinomycetota</taxon>
        <taxon>Actinomycetes</taxon>
        <taxon>Micrococcales</taxon>
        <taxon>Microbacteriaceae</taxon>
        <taxon>Microbacterium</taxon>
    </lineage>
</organism>
<reference evidence="2 4" key="1">
    <citation type="submission" date="2023-05" db="EMBL/GenBank/DDBJ databases">
        <title>Microbacterium dauci sp.nov., Isolated from Carrot Rhizosphere Soil.</title>
        <authorList>
            <person name="Xiao Z."/>
            <person name="Zheng J."/>
        </authorList>
    </citation>
    <scope>NUCLEOTIDE SEQUENCE [LARGE SCALE GENOMIC DNA]</scope>
    <source>
        <strain evidence="2 4">LX3-4</strain>
    </source>
</reference>
<name>A0ABT6ZBQ7_9MICO</name>
<dbReference type="RefSeq" id="WP_283714996.1">
    <property type="nucleotide sequence ID" value="NZ_JASJND010000002.1"/>
</dbReference>
<evidence type="ECO:0000313" key="2">
    <source>
        <dbReference type="EMBL" id="MDJ1113585.1"/>
    </source>
</evidence>
<proteinExistence type="predicted"/>
<accession>A0ABT6ZBQ7</accession>
<dbReference type="EMBL" id="JASJND010000002">
    <property type="protein sequence ID" value="MDJ1113592.1"/>
    <property type="molecule type" value="Genomic_DNA"/>
</dbReference>
<evidence type="ECO:0000256" key="1">
    <source>
        <dbReference type="SAM" id="MobiDB-lite"/>
    </source>
</evidence>
<feature type="compositionally biased region" description="Low complexity" evidence="1">
    <location>
        <begin position="66"/>
        <end position="75"/>
    </location>
</feature>
<dbReference type="EMBL" id="JASJND010000002">
    <property type="protein sequence ID" value="MDJ1113585.1"/>
    <property type="molecule type" value="Genomic_DNA"/>
</dbReference>
<evidence type="ECO:0000313" key="3">
    <source>
        <dbReference type="EMBL" id="MDJ1113592.1"/>
    </source>
</evidence>
<sequence length="75" mass="7920">MGLFTQRPEDPTEWAGLPGEPLRRQGAASHLDADDRWRPELVGDAPAGVTSIEILMPQHPETVGTDAAGADGDGD</sequence>
<keyword evidence="4" id="KW-1185">Reference proteome</keyword>
<protein>
    <submittedName>
        <fullName evidence="2">Uncharacterized protein</fullName>
    </submittedName>
</protein>
<comment type="caution">
    <text evidence="2">The sequence shown here is derived from an EMBL/GenBank/DDBJ whole genome shotgun (WGS) entry which is preliminary data.</text>
</comment>
<dbReference type="Proteomes" id="UP001321481">
    <property type="component" value="Unassembled WGS sequence"/>
</dbReference>
<feature type="compositionally biased region" description="Basic and acidic residues" evidence="1">
    <location>
        <begin position="31"/>
        <end position="41"/>
    </location>
</feature>
<evidence type="ECO:0000313" key="4">
    <source>
        <dbReference type="Proteomes" id="UP001321481"/>
    </source>
</evidence>
<gene>
    <name evidence="2" type="ORF">QNI14_03875</name>
    <name evidence="3" type="ORF">QNI14_03915</name>
</gene>
<feature type="region of interest" description="Disordered" evidence="1">
    <location>
        <begin position="56"/>
        <end position="75"/>
    </location>
</feature>
<feature type="region of interest" description="Disordered" evidence="1">
    <location>
        <begin position="1"/>
        <end position="42"/>
    </location>
</feature>